<organism evidence="2 3">
    <name type="scientific">Blyttiomyces helicus</name>
    <dbReference type="NCBI Taxonomy" id="388810"/>
    <lineage>
        <taxon>Eukaryota</taxon>
        <taxon>Fungi</taxon>
        <taxon>Fungi incertae sedis</taxon>
        <taxon>Chytridiomycota</taxon>
        <taxon>Chytridiomycota incertae sedis</taxon>
        <taxon>Chytridiomycetes</taxon>
        <taxon>Chytridiomycetes incertae sedis</taxon>
        <taxon>Blyttiomyces</taxon>
    </lineage>
</organism>
<name>A0A4P9W694_9FUNG</name>
<dbReference type="EMBL" id="KZ997032">
    <property type="protein sequence ID" value="RKO87971.1"/>
    <property type="molecule type" value="Genomic_DNA"/>
</dbReference>
<reference evidence="3" key="1">
    <citation type="journal article" date="2018" name="Nat. Microbiol.">
        <title>Leveraging single-cell genomics to expand the fungal tree of life.</title>
        <authorList>
            <person name="Ahrendt S.R."/>
            <person name="Quandt C.A."/>
            <person name="Ciobanu D."/>
            <person name="Clum A."/>
            <person name="Salamov A."/>
            <person name="Andreopoulos B."/>
            <person name="Cheng J.F."/>
            <person name="Woyke T."/>
            <person name="Pelin A."/>
            <person name="Henrissat B."/>
            <person name="Reynolds N.K."/>
            <person name="Benny G.L."/>
            <person name="Smith M.E."/>
            <person name="James T.Y."/>
            <person name="Grigoriev I.V."/>
        </authorList>
    </citation>
    <scope>NUCLEOTIDE SEQUENCE [LARGE SCALE GENOMIC DNA]</scope>
</reference>
<proteinExistence type="predicted"/>
<evidence type="ECO:0000313" key="3">
    <source>
        <dbReference type="Proteomes" id="UP000269721"/>
    </source>
</evidence>
<evidence type="ECO:0000256" key="1">
    <source>
        <dbReference type="SAM" id="MobiDB-lite"/>
    </source>
</evidence>
<dbReference type="Proteomes" id="UP000269721">
    <property type="component" value="Unassembled WGS sequence"/>
</dbReference>
<sequence length="578" mass="62999">MDIAALLNPSSADLAVNTTSQDVLPALPTSQIIDDMIEPRPLVLLYAMVCCAGMAHPAFSGNHGALRAIFYERAKRLLVVDSPNPVVLKTVVHLALFCLRTNDLGSAQIWIAVSMTLGRILWPPINGFPRAMVRTGIEAEEIRRCYWVATVWEAILSSFHHPRLYSIPLLEIAWSHSLPAPDMTFHAMPTVAPAPANRQPTPTLGELLTSPAAASNPHIGPNAHLCGLAVLAERVSRFRAEYDGRALLPFDSLAIYEDFEGMQWAMGQVVARERELAGWYEKLPSNARMFGSDDSRDRPRHDGWAAANVEDSVNCVPVIWLVIWCAEGGECVQGTSPKSRQVTGPRAGLPAGLRNLAEISEIRAPSSHPASAGDRRKTAERGLCPRGINVTFIKPIDILTTPISIVAKPTGLTPHQLDDVLVSWQRSEFFVASVNHAAKGTKIIKEMNAHGRPRVPRGHYILTRATAFLGTINLLAARQIVVLELPPPDETATPPGSGDPPQGRNLLSAPSILRRRAEICAQELALHVPFCQAAKASESLLRLLKLEVEGGDGTYALMLNMRNPDRCYTRGGNGREGK</sequence>
<accession>A0A4P9W694</accession>
<dbReference type="AlphaFoldDB" id="A0A4P9W694"/>
<protein>
    <recommendedName>
        <fullName evidence="4">Transcription factor domain-containing protein</fullName>
    </recommendedName>
</protein>
<feature type="region of interest" description="Disordered" evidence="1">
    <location>
        <begin position="486"/>
        <end position="507"/>
    </location>
</feature>
<gene>
    <name evidence="2" type="ORF">BDK51DRAFT_31374</name>
</gene>
<dbReference type="CDD" id="cd12148">
    <property type="entry name" value="fungal_TF_MHR"/>
    <property type="match status" value="1"/>
</dbReference>
<evidence type="ECO:0008006" key="4">
    <source>
        <dbReference type="Google" id="ProtNLM"/>
    </source>
</evidence>
<keyword evidence="3" id="KW-1185">Reference proteome</keyword>
<evidence type="ECO:0000313" key="2">
    <source>
        <dbReference type="EMBL" id="RKO87971.1"/>
    </source>
</evidence>